<dbReference type="AlphaFoldDB" id="A0A9D1UQG1"/>
<organism evidence="1 2">
    <name type="scientific">Candidatus Corynebacterium gallistercoris</name>
    <dbReference type="NCBI Taxonomy" id="2838530"/>
    <lineage>
        <taxon>Bacteria</taxon>
        <taxon>Bacillati</taxon>
        <taxon>Actinomycetota</taxon>
        <taxon>Actinomycetes</taxon>
        <taxon>Mycobacteriales</taxon>
        <taxon>Corynebacteriaceae</taxon>
        <taxon>Corynebacterium</taxon>
    </lineage>
</organism>
<accession>A0A9D1UQG1</accession>
<reference evidence="1" key="2">
    <citation type="submission" date="2021-04" db="EMBL/GenBank/DDBJ databases">
        <authorList>
            <person name="Gilroy R."/>
        </authorList>
    </citation>
    <scope>NUCLEOTIDE SEQUENCE</scope>
    <source>
        <strain evidence="1">4376</strain>
    </source>
</reference>
<evidence type="ECO:0000313" key="1">
    <source>
        <dbReference type="EMBL" id="HIW96434.1"/>
    </source>
</evidence>
<comment type="caution">
    <text evidence="1">The sequence shown here is derived from an EMBL/GenBank/DDBJ whole genome shotgun (WGS) entry which is preliminary data.</text>
</comment>
<proteinExistence type="predicted"/>
<gene>
    <name evidence="1" type="ORF">H9867_08165</name>
</gene>
<sequence length="115" mass="12985">MTSARGTAGEVFLYDRDCGFCEWCAEWLVRLAEVPVSPAAFEEYAVYRTPQAEFRGHRAIAEVLTDRGRSRGMRLVGWVLGVRALDPLWRRMYSVVARNRYKLGPLVGKDACSIG</sequence>
<reference evidence="1" key="1">
    <citation type="journal article" date="2021" name="PeerJ">
        <title>Extensive microbial diversity within the chicken gut microbiome revealed by metagenomics and culture.</title>
        <authorList>
            <person name="Gilroy R."/>
            <person name="Ravi A."/>
            <person name="Getino M."/>
            <person name="Pursley I."/>
            <person name="Horton D.L."/>
            <person name="Alikhan N.F."/>
            <person name="Baker D."/>
            <person name="Gharbi K."/>
            <person name="Hall N."/>
            <person name="Watson M."/>
            <person name="Adriaenssens E.M."/>
            <person name="Foster-Nyarko E."/>
            <person name="Jarju S."/>
            <person name="Secka A."/>
            <person name="Antonio M."/>
            <person name="Oren A."/>
            <person name="Chaudhuri R.R."/>
            <person name="La Ragione R."/>
            <person name="Hildebrand F."/>
            <person name="Pallen M.J."/>
        </authorList>
    </citation>
    <scope>NUCLEOTIDE SEQUENCE</scope>
    <source>
        <strain evidence="1">4376</strain>
    </source>
</reference>
<dbReference type="EMBL" id="DXFZ01000099">
    <property type="protein sequence ID" value="HIW96434.1"/>
    <property type="molecule type" value="Genomic_DNA"/>
</dbReference>
<name>A0A9D1UQG1_9CORY</name>
<dbReference type="Proteomes" id="UP000824189">
    <property type="component" value="Unassembled WGS sequence"/>
</dbReference>
<protein>
    <submittedName>
        <fullName evidence="1">DUF393 domain-containing protein</fullName>
    </submittedName>
</protein>
<evidence type="ECO:0000313" key="2">
    <source>
        <dbReference type="Proteomes" id="UP000824189"/>
    </source>
</evidence>